<reference evidence="2" key="1">
    <citation type="submission" date="2018-05" db="EMBL/GenBank/DDBJ databases">
        <authorList>
            <person name="Lanie J.A."/>
            <person name="Ng W.-L."/>
            <person name="Kazmierczak K.M."/>
            <person name="Andrzejewski T.M."/>
            <person name="Davidsen T.M."/>
            <person name="Wayne K.J."/>
            <person name="Tettelin H."/>
            <person name="Glass J.I."/>
            <person name="Rusch D."/>
            <person name="Podicherti R."/>
            <person name="Tsui H.-C.T."/>
            <person name="Winkler M.E."/>
        </authorList>
    </citation>
    <scope>NUCLEOTIDE SEQUENCE</scope>
</reference>
<evidence type="ECO:0000313" key="2">
    <source>
        <dbReference type="EMBL" id="SUZ95700.1"/>
    </source>
</evidence>
<sequence length="257" mass="29664">MPGSRFFPHQMKRKKLNKILPFISFLTIMLSTMGFQSSKKQVKNILIFTKTAGYRHKSIDQGVAAIRTLGDKHGFTVFHTEDDSFINPGNLKHYHTVIFLNTTGDILNDEQQMHFERYIQAGGGWVGIHSATDTEYEWPWYGQLAGAYFNGHPRIQDADLIVVDKSHPSTKNLQNIWSRKDEWYNFRYVNPNVNILIKIDEDTYEGGTNGENHPVSWYHSYDGGRAFYTALGHTKESYQEKLFLEHILAGIRWTMGV</sequence>
<dbReference type="InterPro" id="IPR029010">
    <property type="entry name" value="ThuA-like"/>
</dbReference>
<evidence type="ECO:0000259" key="1">
    <source>
        <dbReference type="Pfam" id="PF06283"/>
    </source>
</evidence>
<accession>A0A381RV10</accession>
<gene>
    <name evidence="2" type="ORF">METZ01_LOCUS48554</name>
</gene>
<protein>
    <recommendedName>
        <fullName evidence="1">ThuA-like domain-containing protein</fullName>
    </recommendedName>
</protein>
<dbReference type="PANTHER" id="PTHR40469">
    <property type="entry name" value="SECRETED GLYCOSYL HYDROLASE"/>
    <property type="match status" value="1"/>
</dbReference>
<dbReference type="EMBL" id="UINC01002347">
    <property type="protein sequence ID" value="SUZ95700.1"/>
    <property type="molecule type" value="Genomic_DNA"/>
</dbReference>
<dbReference type="Pfam" id="PF06283">
    <property type="entry name" value="ThuA"/>
    <property type="match status" value="1"/>
</dbReference>
<dbReference type="PANTHER" id="PTHR40469:SF2">
    <property type="entry name" value="GALACTOSE-BINDING DOMAIN-LIKE SUPERFAMILY PROTEIN"/>
    <property type="match status" value="1"/>
</dbReference>
<dbReference type="Gene3D" id="3.40.50.880">
    <property type="match status" value="1"/>
</dbReference>
<proteinExistence type="predicted"/>
<feature type="domain" description="ThuA-like" evidence="1">
    <location>
        <begin position="44"/>
        <end position="254"/>
    </location>
</feature>
<name>A0A381RV10_9ZZZZ</name>
<dbReference type="SUPFAM" id="SSF52317">
    <property type="entry name" value="Class I glutamine amidotransferase-like"/>
    <property type="match status" value="1"/>
</dbReference>
<organism evidence="2">
    <name type="scientific">marine metagenome</name>
    <dbReference type="NCBI Taxonomy" id="408172"/>
    <lineage>
        <taxon>unclassified sequences</taxon>
        <taxon>metagenomes</taxon>
        <taxon>ecological metagenomes</taxon>
    </lineage>
</organism>
<dbReference type="InterPro" id="IPR029062">
    <property type="entry name" value="Class_I_gatase-like"/>
</dbReference>
<dbReference type="AlphaFoldDB" id="A0A381RV10"/>